<feature type="region of interest" description="Disordered" evidence="1">
    <location>
        <begin position="248"/>
        <end position="278"/>
    </location>
</feature>
<sequence length="589" mass="65451">MLVDAETGEFPKSAYEQLTAVSLYGREGLSANRFAHAKAFIAQGHEADHVLFGSANCTSAALGTEGYPGSNVEACLYRRFPPGAILEQLRLDSVLDDENLLDPASLRVDSEQPDLPLAHYGRLTPGQFEYHGDSLYWHPPNIEDPCACTIALFDIGAEPLSATLTPTSGSRTDRVRYIVSGIDQPPRFARVSFPDGTASSRAVVSVTDTLKTELRERQRSSLQNKIDELENDTVASLALVDILGELESLETSQATPKAPPRPTGSHRHEPGSAGEERHRILSYEDFIAGRRPRAGRNDASSNSLAGSEVSVVRDILNRIIGLSEPSAPPEPSADDRDVFDLGDETDDAEAALSSGHEFDDLAAESETDDRYAESQRRVAQQRRATQDELIKAVNEFQERVRERQSQDQGLREVDLIRLRILLMILVTAASPHPENSAPYERDRSTIRVLPIDGRGNSWPMVIGRLLFVFFGGKKPAIRQLYTETEHDQVPDDFNECWATCYWCLQLFLQAPLSEEIRKSLRSLPKLAQTTFSLTLPSKEELLSEDILHVMDGMSNRYAAQLNIEPVAIREGHRELVYKTFARTHEDSAE</sequence>
<protein>
    <recommendedName>
        <fullName evidence="4">Restriction endonuclease</fullName>
    </recommendedName>
</protein>
<dbReference type="EMBL" id="VIFK01000094">
    <property type="protein sequence ID" value="TQE99092.1"/>
    <property type="molecule type" value="Genomic_DNA"/>
</dbReference>
<comment type="caution">
    <text evidence="2">The sequence shown here is derived from an EMBL/GenBank/DDBJ whole genome shotgun (WGS) entry which is preliminary data.</text>
</comment>
<evidence type="ECO:0008006" key="4">
    <source>
        <dbReference type="Google" id="ProtNLM"/>
    </source>
</evidence>
<evidence type="ECO:0000256" key="1">
    <source>
        <dbReference type="SAM" id="MobiDB-lite"/>
    </source>
</evidence>
<name>A0A540VQQ1_9GAMM</name>
<organism evidence="2 3">
    <name type="scientific">Spiribacter salinus</name>
    <dbReference type="NCBI Taxonomy" id="1335746"/>
    <lineage>
        <taxon>Bacteria</taxon>
        <taxon>Pseudomonadati</taxon>
        <taxon>Pseudomonadota</taxon>
        <taxon>Gammaproteobacteria</taxon>
        <taxon>Chromatiales</taxon>
        <taxon>Ectothiorhodospiraceae</taxon>
        <taxon>Spiribacter</taxon>
    </lineage>
</organism>
<feature type="compositionally biased region" description="Basic and acidic residues" evidence="1">
    <location>
        <begin position="266"/>
        <end position="278"/>
    </location>
</feature>
<accession>A0A540VQQ1</accession>
<dbReference type="Proteomes" id="UP000315400">
    <property type="component" value="Unassembled WGS sequence"/>
</dbReference>
<evidence type="ECO:0000313" key="2">
    <source>
        <dbReference type="EMBL" id="TQE99092.1"/>
    </source>
</evidence>
<evidence type="ECO:0000313" key="3">
    <source>
        <dbReference type="Proteomes" id="UP000315400"/>
    </source>
</evidence>
<reference evidence="2 3" key="1">
    <citation type="submission" date="2019-06" db="EMBL/GenBank/DDBJ databases">
        <title>Metagenome assembled Genome of Spiribacter salinus SL48-SHIP from the microbial mat of Salt Lake 48 (Novosibirsk region, Russia).</title>
        <authorList>
            <person name="Shipova A."/>
            <person name="Rozanov A.S."/>
            <person name="Bryanskaya A.V."/>
            <person name="Peltek S.E."/>
        </authorList>
    </citation>
    <scope>NUCLEOTIDE SEQUENCE [LARGE SCALE GENOMIC DNA]</scope>
    <source>
        <strain evidence="2">SL48-SHIP-2</strain>
    </source>
</reference>
<dbReference type="AlphaFoldDB" id="A0A540VQQ1"/>
<gene>
    <name evidence="2" type="ORF">FKY71_10405</name>
</gene>
<dbReference type="Gene3D" id="3.30.870.10">
    <property type="entry name" value="Endonuclease Chain A"/>
    <property type="match status" value="1"/>
</dbReference>
<proteinExistence type="predicted"/>